<feature type="transmembrane region" description="Helical" evidence="6">
    <location>
        <begin position="64"/>
        <end position="84"/>
    </location>
</feature>
<evidence type="ECO:0000256" key="3">
    <source>
        <dbReference type="ARBA" id="ARBA00022796"/>
    </source>
</evidence>
<dbReference type="OrthoDB" id="73901at2759"/>
<keyword evidence="5 6" id="KW-0472">Membrane</keyword>
<keyword evidence="3 6" id="KW-0187">Copper transport</keyword>
<dbReference type="InterPro" id="IPR007274">
    <property type="entry name" value="Cop_transporter"/>
</dbReference>
<evidence type="ECO:0000256" key="2">
    <source>
        <dbReference type="ARBA" id="ARBA00022692"/>
    </source>
</evidence>
<evidence type="ECO:0000256" key="1">
    <source>
        <dbReference type="ARBA" id="ARBA00006921"/>
    </source>
</evidence>
<dbReference type="AlphaFoldDB" id="A0A8K0HB11"/>
<evidence type="ECO:0000256" key="6">
    <source>
        <dbReference type="RuleBase" id="RU367022"/>
    </source>
</evidence>
<evidence type="ECO:0000313" key="9">
    <source>
        <dbReference type="Proteomes" id="UP000796880"/>
    </source>
</evidence>
<dbReference type="PANTHER" id="PTHR12483">
    <property type="entry name" value="SOLUTE CARRIER FAMILY 31 COPPER TRANSPORTERS"/>
    <property type="match status" value="1"/>
</dbReference>
<dbReference type="GO" id="GO:0005886">
    <property type="term" value="C:plasma membrane"/>
    <property type="evidence" value="ECO:0007669"/>
    <property type="project" value="TreeGrafter"/>
</dbReference>
<comment type="similarity">
    <text evidence="1 6">Belongs to the copper transporter (Ctr) (TC 1.A.56) family. SLC31A subfamily.</text>
</comment>
<evidence type="ECO:0000256" key="5">
    <source>
        <dbReference type="ARBA" id="ARBA00023136"/>
    </source>
</evidence>
<proteinExistence type="inferred from homology"/>
<protein>
    <recommendedName>
        <fullName evidence="6">Copper transport protein</fullName>
    </recommendedName>
</protein>
<dbReference type="Proteomes" id="UP000796880">
    <property type="component" value="Unassembled WGS sequence"/>
</dbReference>
<name>A0A8K0HB11_9ROSA</name>
<keyword evidence="6" id="KW-0186">Copper</keyword>
<keyword evidence="9" id="KW-1185">Reference proteome</keyword>
<feature type="region of interest" description="Disordered" evidence="7">
    <location>
        <begin position="1"/>
        <end position="24"/>
    </location>
</feature>
<comment type="caution">
    <text evidence="8">The sequence shown here is derived from an EMBL/GenBank/DDBJ whole genome shotgun (WGS) entry which is preliminary data.</text>
</comment>
<gene>
    <name evidence="8" type="ORF">FNV43_RR09760</name>
</gene>
<comment type="subcellular location">
    <subcellularLocation>
        <location evidence="6">Membrane</location>
        <topology evidence="6">Multi-pass membrane protein</topology>
    </subcellularLocation>
</comment>
<dbReference type="Pfam" id="PF04145">
    <property type="entry name" value="Ctr"/>
    <property type="match status" value="1"/>
</dbReference>
<dbReference type="PANTHER" id="PTHR12483:SF85">
    <property type="entry name" value="COPPER TRANSPORT PROTEIN"/>
    <property type="match status" value="1"/>
</dbReference>
<sequence>MDVPFDEHHHGDMPMAPFSSSVPEGDLRNTGMNMDMDMDMMHMSLYWGKAAVVLFSGWPGQHVGMYTLALFFVFLMAIAAEIFSVSPAVKAGTRPAMAGIIQTSVYVFRIGITYLVMLAVMSFNIGIFMAAVAGHSLGFFLVRSRAHALANKTTDPKA</sequence>
<keyword evidence="4 6" id="KW-1133">Transmembrane helix</keyword>
<keyword evidence="2 6" id="KW-0812">Transmembrane</keyword>
<feature type="transmembrane region" description="Helical" evidence="6">
    <location>
        <begin position="96"/>
        <end position="117"/>
    </location>
</feature>
<dbReference type="EMBL" id="VOIH02000004">
    <property type="protein sequence ID" value="KAF3449036.1"/>
    <property type="molecule type" value="Genomic_DNA"/>
</dbReference>
<reference evidence="8" key="1">
    <citation type="submission" date="2020-03" db="EMBL/GenBank/DDBJ databases">
        <title>A high-quality chromosome-level genome assembly of a woody plant with both climbing and erect habits, Rhamnella rubrinervis.</title>
        <authorList>
            <person name="Lu Z."/>
            <person name="Yang Y."/>
            <person name="Zhu X."/>
            <person name="Sun Y."/>
        </authorList>
    </citation>
    <scope>NUCLEOTIDE SEQUENCE</scope>
    <source>
        <strain evidence="8">BYM</strain>
        <tissue evidence="8">Leaf</tissue>
    </source>
</reference>
<accession>A0A8K0HB11</accession>
<feature type="compositionally biased region" description="Basic and acidic residues" evidence="7">
    <location>
        <begin position="1"/>
        <end position="12"/>
    </location>
</feature>
<keyword evidence="6" id="KW-0406">Ion transport</keyword>
<feature type="transmembrane region" description="Helical" evidence="6">
    <location>
        <begin position="123"/>
        <end position="142"/>
    </location>
</feature>
<evidence type="ECO:0000256" key="4">
    <source>
        <dbReference type="ARBA" id="ARBA00022989"/>
    </source>
</evidence>
<evidence type="ECO:0000256" key="7">
    <source>
        <dbReference type="SAM" id="MobiDB-lite"/>
    </source>
</evidence>
<keyword evidence="6" id="KW-0813">Transport</keyword>
<evidence type="ECO:0000313" key="8">
    <source>
        <dbReference type="EMBL" id="KAF3449036.1"/>
    </source>
</evidence>
<organism evidence="8 9">
    <name type="scientific">Rhamnella rubrinervis</name>
    <dbReference type="NCBI Taxonomy" id="2594499"/>
    <lineage>
        <taxon>Eukaryota</taxon>
        <taxon>Viridiplantae</taxon>
        <taxon>Streptophyta</taxon>
        <taxon>Embryophyta</taxon>
        <taxon>Tracheophyta</taxon>
        <taxon>Spermatophyta</taxon>
        <taxon>Magnoliopsida</taxon>
        <taxon>eudicotyledons</taxon>
        <taxon>Gunneridae</taxon>
        <taxon>Pentapetalae</taxon>
        <taxon>rosids</taxon>
        <taxon>fabids</taxon>
        <taxon>Rosales</taxon>
        <taxon>Rhamnaceae</taxon>
        <taxon>rhamnoid group</taxon>
        <taxon>Rhamneae</taxon>
        <taxon>Rhamnella</taxon>
    </lineage>
</organism>
<dbReference type="GO" id="GO:0005375">
    <property type="term" value="F:copper ion transmembrane transporter activity"/>
    <property type="evidence" value="ECO:0007669"/>
    <property type="project" value="UniProtKB-UniRule"/>
</dbReference>